<organism evidence="2">
    <name type="scientific">Haemophilus influenzae</name>
    <dbReference type="NCBI Taxonomy" id="727"/>
    <lineage>
        <taxon>Bacteria</taxon>
        <taxon>Pseudomonadati</taxon>
        <taxon>Pseudomonadota</taxon>
        <taxon>Gammaproteobacteria</taxon>
        <taxon>Pasteurellales</taxon>
        <taxon>Pasteurellaceae</taxon>
        <taxon>Haemophilus</taxon>
    </lineage>
</organism>
<protein>
    <submittedName>
        <fullName evidence="1">Phage minor tail protein U</fullName>
    </submittedName>
    <submittedName>
        <fullName evidence="2">Phage tail protein</fullName>
    </submittedName>
</protein>
<dbReference type="InterPro" id="IPR038512">
    <property type="entry name" value="GpU-like_sf"/>
</dbReference>
<evidence type="ECO:0000313" key="1">
    <source>
        <dbReference type="EMBL" id="PRL88306.1"/>
    </source>
</evidence>
<dbReference type="Pfam" id="PF06141">
    <property type="entry name" value="Phage_tail_U"/>
    <property type="match status" value="1"/>
</dbReference>
<name>A0A3E1QER1_HAEIF</name>
<dbReference type="AlphaFoldDB" id="A0A3E1QER1"/>
<sequence length="134" mass="14842">MKIHSKIRQAVIDALRPHLPKVKEFSNGKPSFTDIESQSPTVAVFISGVSPTGYLDGTMQATLHVACFMKSAAREDDLDKLTQEIYESGIVESSLTTLTENIAFTAFDYEQDDQMATWIAADLQYAITYEVDNG</sequence>
<comment type="caution">
    <text evidence="2">The sequence shown here is derived from an EMBL/GenBank/DDBJ whole genome shotgun (WGS) entry which is preliminary data.</text>
</comment>
<dbReference type="InterPro" id="IPR035934">
    <property type="entry name" value="Phage_tail_protein-like_sf"/>
</dbReference>
<reference evidence="2" key="2">
    <citation type="submission" date="2018-08" db="EMBL/GenBank/DDBJ databases">
        <title>Antagonistic pleiotropy in the bifunctional surface protein FadL/P1 during adaptation of Haemophilus influenzae to chronic lung infection associated with COPD.</title>
        <authorList>
            <person name="Moleres J."/>
            <person name="Ehrlich R."/>
        </authorList>
    </citation>
    <scope>NUCLEOTIDE SEQUENCE [LARGE SCALE GENOMIC DNA]</scope>
    <source>
        <strain evidence="2">P668-6062</strain>
    </source>
</reference>
<proteinExistence type="predicted"/>
<dbReference type="Gene3D" id="3.30.70.1700">
    <property type="entry name" value="Phage minor tail protein U"/>
    <property type="match status" value="1"/>
</dbReference>
<gene>
    <name evidence="1" type="ORF">BV022_01808</name>
    <name evidence="2" type="ORF">CH627_09520</name>
</gene>
<reference evidence="1 3" key="1">
    <citation type="submission" date="2017-02" db="EMBL/GenBank/DDBJ databases">
        <title>Haemophilus influenzae in COPD genome sequencing project.</title>
        <authorList>
            <person name="Murphy T.F."/>
            <person name="Kong Y."/>
            <person name="Nadendla S."/>
            <person name="Tettelin H."/>
            <person name="Pettigrew M."/>
        </authorList>
    </citation>
    <scope>NUCLEOTIDE SEQUENCE [LARGE SCALE GENOMIC DNA]</scope>
    <source>
        <strain evidence="1 3">19P94H1</strain>
    </source>
</reference>
<dbReference type="RefSeq" id="WP_005668573.1">
    <property type="nucleotide sequence ID" value="NZ_AP018771.1"/>
</dbReference>
<evidence type="ECO:0000313" key="3">
    <source>
        <dbReference type="Proteomes" id="UP000238666"/>
    </source>
</evidence>
<accession>A0A3E1QER1</accession>
<dbReference type="EMBL" id="QVJI01000020">
    <property type="protein sequence ID" value="RFN62390.1"/>
    <property type="molecule type" value="Genomic_DNA"/>
</dbReference>
<evidence type="ECO:0000313" key="2">
    <source>
        <dbReference type="EMBL" id="RFN62390.1"/>
    </source>
</evidence>
<dbReference type="EMBL" id="MZKM01000061">
    <property type="protein sequence ID" value="PRL88306.1"/>
    <property type="molecule type" value="Genomic_DNA"/>
</dbReference>
<dbReference type="InterPro" id="IPR009312">
    <property type="entry name" value="Phage_lambda_GpU-like"/>
</dbReference>
<dbReference type="SUPFAM" id="SSF143749">
    <property type="entry name" value="Phage tail protein-like"/>
    <property type="match status" value="1"/>
</dbReference>
<dbReference type="KEGG" id="hix:NTHI723_01862"/>